<dbReference type="Gene3D" id="2.10.260.10">
    <property type="match status" value="1"/>
</dbReference>
<dbReference type="SMART" id="SM00966">
    <property type="entry name" value="SpoVT_AbrB"/>
    <property type="match status" value="1"/>
</dbReference>
<sequence length="85" mass="9051">MRATNLRKVGGSVMMAVPTAMLDQLDLQAGSTVALSIEQGKLVVTPSAKPRYTLEQLLAQCDAAAPAVEADQDWLSDRPIGNELL</sequence>
<dbReference type="InterPro" id="IPR007159">
    <property type="entry name" value="SpoVT-AbrB_dom"/>
</dbReference>
<name>A0ABT7E3T0_9NEIS</name>
<gene>
    <name evidence="2" type="ORF">PZA18_23320</name>
</gene>
<dbReference type="EMBL" id="JARRAF010000079">
    <property type="protein sequence ID" value="MDK2126978.1"/>
    <property type="molecule type" value="Genomic_DNA"/>
</dbReference>
<dbReference type="Proteomes" id="UP001172778">
    <property type="component" value="Unassembled WGS sequence"/>
</dbReference>
<evidence type="ECO:0000313" key="2">
    <source>
        <dbReference type="EMBL" id="MDK2126978.1"/>
    </source>
</evidence>
<dbReference type="InterPro" id="IPR039052">
    <property type="entry name" value="Antitox_PemI-like"/>
</dbReference>
<protein>
    <submittedName>
        <fullName evidence="2">Antitoxin</fullName>
    </submittedName>
</protein>
<reference evidence="2" key="1">
    <citation type="submission" date="2023-03" db="EMBL/GenBank/DDBJ databases">
        <title>Chitinimonas shenzhenensis gen. nov., sp. nov., a novel member of family Burkholderiaceae isolated from activated sludge collected in Shen Zhen, China.</title>
        <authorList>
            <person name="Wang X."/>
        </authorList>
    </citation>
    <scope>NUCLEOTIDE SEQUENCE</scope>
    <source>
        <strain evidence="2">DQS-5</strain>
    </source>
</reference>
<evidence type="ECO:0000313" key="3">
    <source>
        <dbReference type="Proteomes" id="UP001172778"/>
    </source>
</evidence>
<dbReference type="SUPFAM" id="SSF89447">
    <property type="entry name" value="AbrB/MazE/MraZ-like"/>
    <property type="match status" value="1"/>
</dbReference>
<organism evidence="2 3">
    <name type="scientific">Parachitinimonas caeni</name>
    <dbReference type="NCBI Taxonomy" id="3031301"/>
    <lineage>
        <taxon>Bacteria</taxon>
        <taxon>Pseudomonadati</taxon>
        <taxon>Pseudomonadota</taxon>
        <taxon>Betaproteobacteria</taxon>
        <taxon>Neisseriales</taxon>
        <taxon>Chitinibacteraceae</taxon>
        <taxon>Parachitinimonas</taxon>
    </lineage>
</organism>
<feature type="domain" description="SpoVT-AbrB" evidence="1">
    <location>
        <begin position="7"/>
        <end position="52"/>
    </location>
</feature>
<dbReference type="PANTHER" id="PTHR40516:SF1">
    <property type="entry name" value="ANTITOXIN CHPS-RELATED"/>
    <property type="match status" value="1"/>
</dbReference>
<dbReference type="RefSeq" id="WP_284103301.1">
    <property type="nucleotide sequence ID" value="NZ_JARRAF010000079.1"/>
</dbReference>
<proteinExistence type="predicted"/>
<comment type="caution">
    <text evidence="2">The sequence shown here is derived from an EMBL/GenBank/DDBJ whole genome shotgun (WGS) entry which is preliminary data.</text>
</comment>
<dbReference type="InterPro" id="IPR037914">
    <property type="entry name" value="SpoVT-AbrB_sf"/>
</dbReference>
<evidence type="ECO:0000259" key="1">
    <source>
        <dbReference type="SMART" id="SM00966"/>
    </source>
</evidence>
<dbReference type="Pfam" id="PF04014">
    <property type="entry name" value="MazE_antitoxin"/>
    <property type="match status" value="1"/>
</dbReference>
<accession>A0ABT7E3T0</accession>
<keyword evidence="3" id="KW-1185">Reference proteome</keyword>
<dbReference type="PANTHER" id="PTHR40516">
    <property type="entry name" value="ANTITOXIN CHPS-RELATED"/>
    <property type="match status" value="1"/>
</dbReference>